<evidence type="ECO:0000256" key="7">
    <source>
        <dbReference type="SAM" id="Phobius"/>
    </source>
</evidence>
<name>A0A4S8JRL7_MUSBA</name>
<dbReference type="InterPro" id="IPR005828">
    <property type="entry name" value="MFS_sugar_transport-like"/>
</dbReference>
<keyword evidence="3" id="KW-0813">Transport</keyword>
<dbReference type="InterPro" id="IPR036259">
    <property type="entry name" value="MFS_trans_sf"/>
</dbReference>
<organism evidence="8 9">
    <name type="scientific">Musa balbisiana</name>
    <name type="common">Banana</name>
    <dbReference type="NCBI Taxonomy" id="52838"/>
    <lineage>
        <taxon>Eukaryota</taxon>
        <taxon>Viridiplantae</taxon>
        <taxon>Streptophyta</taxon>
        <taxon>Embryophyta</taxon>
        <taxon>Tracheophyta</taxon>
        <taxon>Spermatophyta</taxon>
        <taxon>Magnoliopsida</taxon>
        <taxon>Liliopsida</taxon>
        <taxon>Zingiberales</taxon>
        <taxon>Musaceae</taxon>
        <taxon>Musa</taxon>
    </lineage>
</organism>
<evidence type="ECO:0000256" key="4">
    <source>
        <dbReference type="ARBA" id="ARBA00022692"/>
    </source>
</evidence>
<evidence type="ECO:0000313" key="8">
    <source>
        <dbReference type="EMBL" id="THU64722.1"/>
    </source>
</evidence>
<feature type="transmembrane region" description="Helical" evidence="7">
    <location>
        <begin position="91"/>
        <end position="111"/>
    </location>
</feature>
<comment type="subcellular location">
    <subcellularLocation>
        <location evidence="1">Membrane</location>
    </subcellularLocation>
</comment>
<dbReference type="AlphaFoldDB" id="A0A4S8JRL7"/>
<dbReference type="InterPro" id="IPR045262">
    <property type="entry name" value="STP/PLT_plant"/>
</dbReference>
<comment type="similarity">
    <text evidence="2">Belongs to the major facilitator superfamily. Sugar transporter (TC 2.A.1.1) family.</text>
</comment>
<dbReference type="PANTHER" id="PTHR23500:SF574">
    <property type="entry name" value="SUGAR TRANSPORT PROTEIN 1"/>
    <property type="match status" value="1"/>
</dbReference>
<protein>
    <recommendedName>
        <fullName evidence="10">Major facilitator superfamily (MFS) profile domain-containing protein</fullName>
    </recommendedName>
</protein>
<keyword evidence="4 7" id="KW-0812">Transmembrane</keyword>
<dbReference type="Pfam" id="PF00083">
    <property type="entry name" value="Sugar_tr"/>
    <property type="match status" value="1"/>
</dbReference>
<evidence type="ECO:0000256" key="2">
    <source>
        <dbReference type="ARBA" id="ARBA00010992"/>
    </source>
</evidence>
<evidence type="ECO:0000256" key="1">
    <source>
        <dbReference type="ARBA" id="ARBA00004370"/>
    </source>
</evidence>
<sequence length="149" mass="17413">MSHRHRDLGRRGDTDRNQVRDERTRRCIQAVCNLRGALHLRLRLSVCLILGATGLAGTERDLPLGDPVGGAEHHRVRQHVFLMMMCHMKFALFYFFGAWVLVMTIFVFFFVPETKNVPIDEMTEVWKRHWSWSKSIDDDDRDVEMAARS</sequence>
<dbReference type="Gene3D" id="1.20.1250.20">
    <property type="entry name" value="MFS general substrate transporter like domains"/>
    <property type="match status" value="1"/>
</dbReference>
<evidence type="ECO:0000313" key="9">
    <source>
        <dbReference type="Proteomes" id="UP000317650"/>
    </source>
</evidence>
<dbReference type="PANTHER" id="PTHR23500">
    <property type="entry name" value="SOLUTE CARRIER FAMILY 2, FACILITATED GLUCOSE TRANSPORTER"/>
    <property type="match status" value="1"/>
</dbReference>
<keyword evidence="9" id="KW-1185">Reference proteome</keyword>
<dbReference type="STRING" id="52838.A0A4S8JRL7"/>
<dbReference type="GO" id="GO:0016020">
    <property type="term" value="C:membrane"/>
    <property type="evidence" value="ECO:0007669"/>
    <property type="project" value="UniProtKB-SubCell"/>
</dbReference>
<dbReference type="EMBL" id="PYDT01000004">
    <property type="protein sequence ID" value="THU64722.1"/>
    <property type="molecule type" value="Genomic_DNA"/>
</dbReference>
<dbReference type="GO" id="GO:0015144">
    <property type="term" value="F:carbohydrate transmembrane transporter activity"/>
    <property type="evidence" value="ECO:0007669"/>
    <property type="project" value="InterPro"/>
</dbReference>
<evidence type="ECO:0000256" key="6">
    <source>
        <dbReference type="ARBA" id="ARBA00023136"/>
    </source>
</evidence>
<comment type="caution">
    <text evidence="8">The sequence shown here is derived from an EMBL/GenBank/DDBJ whole genome shotgun (WGS) entry which is preliminary data.</text>
</comment>
<evidence type="ECO:0000256" key="3">
    <source>
        <dbReference type="ARBA" id="ARBA00022448"/>
    </source>
</evidence>
<proteinExistence type="inferred from homology"/>
<evidence type="ECO:0008006" key="10">
    <source>
        <dbReference type="Google" id="ProtNLM"/>
    </source>
</evidence>
<gene>
    <name evidence="8" type="ORF">C4D60_Mb01t29430</name>
</gene>
<dbReference type="Proteomes" id="UP000317650">
    <property type="component" value="Chromosome 1"/>
</dbReference>
<accession>A0A4S8JRL7</accession>
<keyword evidence="6 7" id="KW-0472">Membrane</keyword>
<keyword evidence="5 7" id="KW-1133">Transmembrane helix</keyword>
<reference evidence="8 9" key="1">
    <citation type="journal article" date="2019" name="Nat. Plants">
        <title>Genome sequencing of Musa balbisiana reveals subgenome evolution and function divergence in polyploid bananas.</title>
        <authorList>
            <person name="Yao X."/>
        </authorList>
    </citation>
    <scope>NUCLEOTIDE SEQUENCE [LARGE SCALE GENOMIC DNA]</scope>
    <source>
        <strain evidence="9">cv. DH-PKW</strain>
        <tissue evidence="8">Leaves</tissue>
    </source>
</reference>
<evidence type="ECO:0000256" key="5">
    <source>
        <dbReference type="ARBA" id="ARBA00022989"/>
    </source>
</evidence>